<dbReference type="AlphaFoldDB" id="A0AAD7BQ10"/>
<proteinExistence type="predicted"/>
<dbReference type="SUPFAM" id="SSF48452">
    <property type="entry name" value="TPR-like"/>
    <property type="match status" value="3"/>
</dbReference>
<dbReference type="Pfam" id="PF25000">
    <property type="entry name" value="DUF7779"/>
    <property type="match status" value="1"/>
</dbReference>
<gene>
    <name evidence="3" type="ORF">FB45DRAFT_58845</name>
</gene>
<dbReference type="Gene3D" id="3.40.50.300">
    <property type="entry name" value="P-loop containing nucleotide triphosphate hydrolases"/>
    <property type="match status" value="1"/>
</dbReference>
<protein>
    <recommendedName>
        <fullName evidence="2">DUF7779 domain-containing protein</fullName>
    </recommendedName>
</protein>
<comment type="caution">
    <text evidence="3">The sequence shown here is derived from an EMBL/GenBank/DDBJ whole genome shotgun (WGS) entry which is preliminary data.</text>
</comment>
<dbReference type="InterPro" id="IPR011990">
    <property type="entry name" value="TPR-like_helical_dom_sf"/>
</dbReference>
<dbReference type="Gene3D" id="1.25.40.10">
    <property type="entry name" value="Tetratricopeptide repeat domain"/>
    <property type="match status" value="2"/>
</dbReference>
<name>A0AAD7BQ10_9AGAR</name>
<dbReference type="InterPro" id="IPR056681">
    <property type="entry name" value="DUF7779"/>
</dbReference>
<dbReference type="InterPro" id="IPR027417">
    <property type="entry name" value="P-loop_NTPase"/>
</dbReference>
<reference evidence="3" key="1">
    <citation type="submission" date="2023-03" db="EMBL/GenBank/DDBJ databases">
        <title>Massive genome expansion in bonnet fungi (Mycena s.s.) driven by repeated elements and novel gene families across ecological guilds.</title>
        <authorList>
            <consortium name="Lawrence Berkeley National Laboratory"/>
            <person name="Harder C.B."/>
            <person name="Miyauchi S."/>
            <person name="Viragh M."/>
            <person name="Kuo A."/>
            <person name="Thoen E."/>
            <person name="Andreopoulos B."/>
            <person name="Lu D."/>
            <person name="Skrede I."/>
            <person name="Drula E."/>
            <person name="Henrissat B."/>
            <person name="Morin E."/>
            <person name="Kohler A."/>
            <person name="Barry K."/>
            <person name="LaButti K."/>
            <person name="Morin E."/>
            <person name="Salamov A."/>
            <person name="Lipzen A."/>
            <person name="Mereny Z."/>
            <person name="Hegedus B."/>
            <person name="Baldrian P."/>
            <person name="Stursova M."/>
            <person name="Weitz H."/>
            <person name="Taylor A."/>
            <person name="Grigoriev I.V."/>
            <person name="Nagy L.G."/>
            <person name="Martin F."/>
            <person name="Kauserud H."/>
        </authorList>
    </citation>
    <scope>NUCLEOTIDE SEQUENCE</scope>
    <source>
        <strain evidence="3">9284</strain>
    </source>
</reference>
<dbReference type="EMBL" id="JARKIF010000011">
    <property type="protein sequence ID" value="KAJ7627223.1"/>
    <property type="molecule type" value="Genomic_DNA"/>
</dbReference>
<dbReference type="Proteomes" id="UP001221142">
    <property type="component" value="Unassembled WGS sequence"/>
</dbReference>
<evidence type="ECO:0000313" key="4">
    <source>
        <dbReference type="Proteomes" id="UP001221142"/>
    </source>
</evidence>
<feature type="region of interest" description="Disordered" evidence="1">
    <location>
        <begin position="14"/>
        <end position="41"/>
    </location>
</feature>
<evidence type="ECO:0000313" key="3">
    <source>
        <dbReference type="EMBL" id="KAJ7627223.1"/>
    </source>
</evidence>
<dbReference type="PANTHER" id="PTHR46082:SF11">
    <property type="entry name" value="AAA+ ATPASE DOMAIN-CONTAINING PROTEIN-RELATED"/>
    <property type="match status" value="1"/>
</dbReference>
<sequence length="877" mass="98472">MSLQPSGSHIHISNWNIHGGIGGQGGEGDKRGGTGGAGEGPRVTYQVKAKNFTTIHNLSELTPVEQQQESTIEKADPGLLRCSPPSQLFCGREDILAEMTQYFSKGIGERHIYVLHGLGGSGKTQIALKFLDIANRSMPPRFTRQFFINSNSGHIIEAAFINIAVSHKAGKTAEDGKNWLISHIEEWVLVFDNADDPSIDLFPFFPKCTHGNIIITSRNPLLATHGPKSTSRVGYLDKTSAMQLLLQRAGKEETTNSISAASEIVKTLGYLPLAIIQAGAYISKFDCLHKYPSLYKDNHARALRHRPTQSHDDYSHTVYTTWQISFDQLSQVAARFLQLCSLMHHNGIPEDIFPQASSFKGNDDVDETELIANAREFLSHFLSDAGDWDQYKLMETIAEIEEYSLLNRDSSRDTLSIHPLVALWCRDTLNDIVVAEECMADIVGMAVSFMDDDHLYQSGLMPHIDTLIKRPGMIKPMFHEKYAGTYFIFGRFNEAELLQRALLNHQSRYLGTNHAATLHATTCLTATYRAMGRYGDAEPLERAVLTEQKQLHGDDHPDTLLAMAHLAATTHALGNYPEAMQLKSFVLEKRKQLHGDDDLYTLMAMANLAVTHRKLGQYPEAQSLESNVLEKRQKILGNDHPETLRAMSNLAATYFQLGMYQETEALECAVLERRIQLFGSDYPDTLYAMSNLAGTYRQMQRYHEAAHLETTVLQRRKQLFGNDHIQTLRPMSNLASTYCEMGNLQEAEVLAIAVLGRRKQLWGNEHVDTLWSKAILAQIFHKQGRYQEAQALELTVLEKRKQVLGTAHPDTLQASENLARTYKKLRRHQEAHLPGGSKHLKRHLSNPPTLLKPDILALIDQMDGVMVGRESNENDID</sequence>
<evidence type="ECO:0000259" key="2">
    <source>
        <dbReference type="Pfam" id="PF25000"/>
    </source>
</evidence>
<evidence type="ECO:0000256" key="1">
    <source>
        <dbReference type="SAM" id="MobiDB-lite"/>
    </source>
</evidence>
<feature type="domain" description="DUF7779" evidence="2">
    <location>
        <begin position="325"/>
        <end position="430"/>
    </location>
</feature>
<keyword evidence="4" id="KW-1185">Reference proteome</keyword>
<dbReference type="InterPro" id="IPR053137">
    <property type="entry name" value="NLR-like"/>
</dbReference>
<dbReference type="PANTHER" id="PTHR46082">
    <property type="entry name" value="ATP/GTP-BINDING PROTEIN-RELATED"/>
    <property type="match status" value="1"/>
</dbReference>
<dbReference type="Pfam" id="PF13424">
    <property type="entry name" value="TPR_12"/>
    <property type="match status" value="3"/>
</dbReference>
<organism evidence="3 4">
    <name type="scientific">Roridomyces roridus</name>
    <dbReference type="NCBI Taxonomy" id="1738132"/>
    <lineage>
        <taxon>Eukaryota</taxon>
        <taxon>Fungi</taxon>
        <taxon>Dikarya</taxon>
        <taxon>Basidiomycota</taxon>
        <taxon>Agaricomycotina</taxon>
        <taxon>Agaricomycetes</taxon>
        <taxon>Agaricomycetidae</taxon>
        <taxon>Agaricales</taxon>
        <taxon>Marasmiineae</taxon>
        <taxon>Mycenaceae</taxon>
        <taxon>Roridomyces</taxon>
    </lineage>
</organism>
<accession>A0AAD7BQ10</accession>
<dbReference type="SUPFAM" id="SSF52540">
    <property type="entry name" value="P-loop containing nucleoside triphosphate hydrolases"/>
    <property type="match status" value="1"/>
</dbReference>
<dbReference type="Pfam" id="PF13374">
    <property type="entry name" value="TPR_10"/>
    <property type="match status" value="1"/>
</dbReference>